<keyword evidence="1" id="KW-0812">Transmembrane</keyword>
<feature type="transmembrane region" description="Helical" evidence="1">
    <location>
        <begin position="52"/>
        <end position="73"/>
    </location>
</feature>
<dbReference type="Proteomes" id="UP000188320">
    <property type="component" value="Unassembled WGS sequence"/>
</dbReference>
<protein>
    <submittedName>
        <fullName evidence="2">UNC93-like protein 2</fullName>
    </submittedName>
</protein>
<accession>A0A1R1PX99</accession>
<name>A0A1R1PX99_ZANCU</name>
<gene>
    <name evidence="2" type="ORF">AX774_g844</name>
</gene>
<keyword evidence="1" id="KW-1133">Transmembrane helix</keyword>
<dbReference type="EMBL" id="LSSK01000070">
    <property type="protein sequence ID" value="OMH85610.1"/>
    <property type="molecule type" value="Genomic_DNA"/>
</dbReference>
<keyword evidence="1" id="KW-0472">Membrane</keyword>
<reference evidence="3" key="1">
    <citation type="submission" date="2017-01" db="EMBL/GenBank/DDBJ databases">
        <authorList>
            <person name="Wang Y."/>
            <person name="White M."/>
            <person name="Kvist S."/>
            <person name="Moncalvo J.-M."/>
        </authorList>
    </citation>
    <scope>NUCLEOTIDE SEQUENCE [LARGE SCALE GENOMIC DNA]</scope>
    <source>
        <strain evidence="3">COL-18-3</strain>
    </source>
</reference>
<evidence type="ECO:0000313" key="3">
    <source>
        <dbReference type="Proteomes" id="UP000188320"/>
    </source>
</evidence>
<proteinExistence type="predicted"/>
<organism evidence="2 3">
    <name type="scientific">Zancudomyces culisetae</name>
    <name type="common">Gut fungus</name>
    <name type="synonym">Smittium culisetae</name>
    <dbReference type="NCBI Taxonomy" id="1213189"/>
    <lineage>
        <taxon>Eukaryota</taxon>
        <taxon>Fungi</taxon>
        <taxon>Fungi incertae sedis</taxon>
        <taxon>Zoopagomycota</taxon>
        <taxon>Kickxellomycotina</taxon>
        <taxon>Harpellomycetes</taxon>
        <taxon>Harpellales</taxon>
        <taxon>Legeriomycetaceae</taxon>
        <taxon>Zancudomyces</taxon>
    </lineage>
</organism>
<comment type="caution">
    <text evidence="2">The sequence shown here is derived from an EMBL/GenBank/DDBJ whole genome shotgun (WGS) entry which is preliminary data.</text>
</comment>
<sequence>MMVFKNILTNAFYSTTKAQVVLLGIICFCVAGMFNALNSMGGGGQKSVSVGANANFALGLAFGIFGFFSSAVVNRLGVRIPLFVSCIVCNNNCDGGYTWGFCSNIMDSPGYVDNILSCGK</sequence>
<dbReference type="AlphaFoldDB" id="A0A1R1PX99"/>
<keyword evidence="3" id="KW-1185">Reference proteome</keyword>
<feature type="transmembrane region" description="Helical" evidence="1">
    <location>
        <begin position="20"/>
        <end position="40"/>
    </location>
</feature>
<evidence type="ECO:0000313" key="2">
    <source>
        <dbReference type="EMBL" id="OMH85610.1"/>
    </source>
</evidence>
<evidence type="ECO:0000256" key="1">
    <source>
        <dbReference type="SAM" id="Phobius"/>
    </source>
</evidence>
<dbReference type="OrthoDB" id="196103at2759"/>